<accession>A0ACD5VLW9</accession>
<keyword evidence="2" id="KW-1185">Reference proteome</keyword>
<reference evidence="1" key="2">
    <citation type="submission" date="2025-09" db="UniProtKB">
        <authorList>
            <consortium name="EnsemblPlants"/>
        </authorList>
    </citation>
    <scope>IDENTIFICATION</scope>
</reference>
<organism evidence="1 2">
    <name type="scientific">Avena sativa</name>
    <name type="common">Oat</name>
    <dbReference type="NCBI Taxonomy" id="4498"/>
    <lineage>
        <taxon>Eukaryota</taxon>
        <taxon>Viridiplantae</taxon>
        <taxon>Streptophyta</taxon>
        <taxon>Embryophyta</taxon>
        <taxon>Tracheophyta</taxon>
        <taxon>Spermatophyta</taxon>
        <taxon>Magnoliopsida</taxon>
        <taxon>Liliopsida</taxon>
        <taxon>Poales</taxon>
        <taxon>Poaceae</taxon>
        <taxon>BOP clade</taxon>
        <taxon>Pooideae</taxon>
        <taxon>Poodae</taxon>
        <taxon>Poeae</taxon>
        <taxon>Poeae Chloroplast Group 1 (Aveneae type)</taxon>
        <taxon>Aveninae</taxon>
        <taxon>Avena</taxon>
    </lineage>
</organism>
<evidence type="ECO:0000313" key="2">
    <source>
        <dbReference type="Proteomes" id="UP001732700"/>
    </source>
</evidence>
<sequence>MKNRRGGVHTRSSYKKQKAGTGDGGISRPDNPFEEEFGSSSDSGQGVWTELSDGVGSNLANTVVSLASFDEGNSVFFACTGTIIKNDPETKITSFLTSLSLVRSTQDDSVIFSDMRIQVRLPGDQVELGWLNFWDLQHNLAIINIPRFHTLQVACLDNQRQFECHSRVVALGRCFNSGKLMATAGMLTDSPSGDYREELAVSTCQITMTGVGGPLINFDGDFIGMNFYAEKETPFLPRNKILQLLKEFSERIPSWAKKGPGSTIKRFPIPHKSDSQGSSKGGEKNKDQKPSICTLCDPECQPGLKAEISSCKCFRARWPYSSPFGLAEKEKLRSNGYPFPLWEDFGRRLVNSFEEEFSENILSMLKKEVASNMSESVVALASFVGKKSCFACTGVVIACNESTTRVLTSASLVRTDENKVADQNKMKIVVCLPDNRIIRGDLLYCSLNYNIAVISIAHFCCTPAARINDQVQIKPHGEVVAVGRVYNSGKLMATRGTVTSSPSKLNCKELLISTCKITKAGIGGPLVDFNGNFIGMNFYGLEETPYMPMNIILELLGNFDAQGTSAIDDHSPNRWPVPKPFWCYPTWHQSEEQIDLDEFLAEMNVRFS</sequence>
<protein>
    <submittedName>
        <fullName evidence="1">Uncharacterized protein</fullName>
    </submittedName>
</protein>
<name>A0ACD5VLW9_AVESA</name>
<dbReference type="Proteomes" id="UP001732700">
    <property type="component" value="Chromosome 3C"/>
</dbReference>
<evidence type="ECO:0000313" key="1">
    <source>
        <dbReference type="EnsemblPlants" id="AVESA.00010b.r2.3CG0460230.1.CDS"/>
    </source>
</evidence>
<proteinExistence type="predicted"/>
<reference evidence="1" key="1">
    <citation type="submission" date="2021-05" db="EMBL/GenBank/DDBJ databases">
        <authorList>
            <person name="Scholz U."/>
            <person name="Mascher M."/>
            <person name="Fiebig A."/>
        </authorList>
    </citation>
    <scope>NUCLEOTIDE SEQUENCE [LARGE SCALE GENOMIC DNA]</scope>
</reference>
<dbReference type="EnsemblPlants" id="AVESA.00010b.r2.3CG0460230.1">
    <property type="protein sequence ID" value="AVESA.00010b.r2.3CG0460230.1.CDS"/>
    <property type="gene ID" value="AVESA.00010b.r2.3CG0460230"/>
</dbReference>